<dbReference type="EMBL" id="MKHE01000003">
    <property type="protein sequence ID" value="OWK16939.1"/>
    <property type="molecule type" value="Genomic_DNA"/>
</dbReference>
<comment type="subcellular location">
    <subcellularLocation>
        <location evidence="1">Membrane</location>
        <topology evidence="1">Multi-pass membrane protein</topology>
    </subcellularLocation>
</comment>
<accession>A0A212DFB3</accession>
<evidence type="ECO:0000256" key="2">
    <source>
        <dbReference type="ARBA" id="ARBA00022692"/>
    </source>
</evidence>
<dbReference type="Pfam" id="PF01490">
    <property type="entry name" value="Aa_trans"/>
    <property type="match status" value="1"/>
</dbReference>
<keyword evidence="4 5" id="KW-0472">Membrane</keyword>
<dbReference type="GO" id="GO:0015179">
    <property type="term" value="F:L-amino acid transmembrane transporter activity"/>
    <property type="evidence" value="ECO:0007669"/>
    <property type="project" value="TreeGrafter"/>
</dbReference>
<keyword evidence="2 5" id="KW-0812">Transmembrane</keyword>
<keyword evidence="8" id="KW-1185">Reference proteome</keyword>
<feature type="domain" description="Amino acid transporter transmembrane" evidence="6">
    <location>
        <begin position="14"/>
        <end position="104"/>
    </location>
</feature>
<protein>
    <submittedName>
        <fullName evidence="7">SLC38A4</fullName>
    </submittedName>
</protein>
<evidence type="ECO:0000259" key="6">
    <source>
        <dbReference type="Pfam" id="PF01490"/>
    </source>
</evidence>
<dbReference type="Proteomes" id="UP000242450">
    <property type="component" value="Chromosome 3"/>
</dbReference>
<name>A0A212DFB3_CEREH</name>
<evidence type="ECO:0000313" key="7">
    <source>
        <dbReference type="EMBL" id="OWK16939.1"/>
    </source>
</evidence>
<dbReference type="PANTHER" id="PTHR22950:SF222">
    <property type="entry name" value="SODIUM-COUPLED NEUTRAL AMINO ACID TRANSPORTER 4"/>
    <property type="match status" value="1"/>
</dbReference>
<comment type="caution">
    <text evidence="7">The sequence shown here is derived from an EMBL/GenBank/DDBJ whole genome shotgun (WGS) entry which is preliminary data.</text>
</comment>
<gene>
    <name evidence="7" type="ORF">Celaphus_00011567</name>
</gene>
<dbReference type="AlphaFoldDB" id="A0A212DFB3"/>
<dbReference type="PANTHER" id="PTHR22950">
    <property type="entry name" value="AMINO ACID TRANSPORTER"/>
    <property type="match status" value="1"/>
</dbReference>
<feature type="transmembrane region" description="Helical" evidence="5">
    <location>
        <begin position="47"/>
        <end position="71"/>
    </location>
</feature>
<organism evidence="7 8">
    <name type="scientific">Cervus elaphus hippelaphus</name>
    <name type="common">European red deer</name>
    <dbReference type="NCBI Taxonomy" id="46360"/>
    <lineage>
        <taxon>Eukaryota</taxon>
        <taxon>Metazoa</taxon>
        <taxon>Chordata</taxon>
        <taxon>Craniata</taxon>
        <taxon>Vertebrata</taxon>
        <taxon>Euteleostomi</taxon>
        <taxon>Mammalia</taxon>
        <taxon>Eutheria</taxon>
        <taxon>Laurasiatheria</taxon>
        <taxon>Artiodactyla</taxon>
        <taxon>Ruminantia</taxon>
        <taxon>Pecora</taxon>
        <taxon>Cervidae</taxon>
        <taxon>Cervinae</taxon>
        <taxon>Cervus</taxon>
    </lineage>
</organism>
<dbReference type="InterPro" id="IPR013057">
    <property type="entry name" value="AA_transpt_TM"/>
</dbReference>
<evidence type="ECO:0000256" key="1">
    <source>
        <dbReference type="ARBA" id="ARBA00004141"/>
    </source>
</evidence>
<keyword evidence="3 5" id="KW-1133">Transmembrane helix</keyword>
<feature type="transmembrane region" description="Helical" evidence="5">
    <location>
        <begin position="20"/>
        <end position="41"/>
    </location>
</feature>
<feature type="transmembrane region" description="Helical" evidence="5">
    <location>
        <begin position="83"/>
        <end position="109"/>
    </location>
</feature>
<evidence type="ECO:0000256" key="5">
    <source>
        <dbReference type="SAM" id="Phobius"/>
    </source>
</evidence>
<feature type="non-terminal residue" evidence="7">
    <location>
        <position position="1"/>
    </location>
</feature>
<dbReference type="OrthoDB" id="655540at2759"/>
<dbReference type="GO" id="GO:0005886">
    <property type="term" value="C:plasma membrane"/>
    <property type="evidence" value="ECO:0007669"/>
    <property type="project" value="TreeGrafter"/>
</dbReference>
<reference evidence="7 8" key="1">
    <citation type="journal article" date="2018" name="Mol. Genet. Genomics">
        <title>The red deer Cervus elaphus genome CerEla1.0: sequencing, annotating, genes, and chromosomes.</title>
        <authorList>
            <person name="Bana N.A."/>
            <person name="Nyiri A."/>
            <person name="Nagy J."/>
            <person name="Frank K."/>
            <person name="Nagy T."/>
            <person name="Steger V."/>
            <person name="Schiller M."/>
            <person name="Lakatos P."/>
            <person name="Sugar L."/>
            <person name="Horn P."/>
            <person name="Barta E."/>
            <person name="Orosz L."/>
        </authorList>
    </citation>
    <scope>NUCLEOTIDE SEQUENCE [LARGE SCALE GENOMIC DNA]</scope>
    <source>
        <strain evidence="7">Hungarian</strain>
    </source>
</reference>
<proteinExistence type="predicted"/>
<evidence type="ECO:0000256" key="4">
    <source>
        <dbReference type="ARBA" id="ARBA00023136"/>
    </source>
</evidence>
<sequence length="117" mass="13204">LLQIRTSVTTLLFPKRPFSWIRHFLIAAIIIALNNVLVILVPTIKYIFGFIGASSATMLIFILPAVFYLKLVKKEPLRSPQKVGALVFLVVGIIFMMGSMALIIIDWIYNPPNSKHH</sequence>
<evidence type="ECO:0000256" key="3">
    <source>
        <dbReference type="ARBA" id="ARBA00022989"/>
    </source>
</evidence>
<evidence type="ECO:0000313" key="8">
    <source>
        <dbReference type="Proteomes" id="UP000242450"/>
    </source>
</evidence>